<dbReference type="PANTHER" id="PTHR23044">
    <property type="entry name" value="3'-5' EXONUCLEASE ERI1-RELATED"/>
    <property type="match status" value="1"/>
</dbReference>
<dbReference type="PANTHER" id="PTHR23044:SF61">
    <property type="entry name" value="3'-5' EXORIBONUCLEASE 1-RELATED"/>
    <property type="match status" value="1"/>
</dbReference>
<proteinExistence type="predicted"/>
<evidence type="ECO:0000256" key="3">
    <source>
        <dbReference type="ARBA" id="ARBA00022839"/>
    </source>
</evidence>
<dbReference type="EMBL" id="JAVAMP010000004">
    <property type="protein sequence ID" value="MDP5274814.1"/>
    <property type="molecule type" value="Genomic_DNA"/>
</dbReference>
<keyword evidence="1" id="KW-0540">Nuclease</keyword>
<dbReference type="InterPro" id="IPR047201">
    <property type="entry name" value="ERI-1_3'hExo-like"/>
</dbReference>
<dbReference type="RefSeq" id="WP_305992118.1">
    <property type="nucleotide sequence ID" value="NZ_JAVAMP010000004.1"/>
</dbReference>
<dbReference type="CDD" id="cd06133">
    <property type="entry name" value="ERI-1_3'hExo_like"/>
    <property type="match status" value="1"/>
</dbReference>
<evidence type="ECO:0000313" key="5">
    <source>
        <dbReference type="EMBL" id="MDP5274814.1"/>
    </source>
</evidence>
<dbReference type="EC" id="3.1.-.-" evidence="5"/>
<gene>
    <name evidence="5" type="ORF">Q5Y73_11905</name>
</gene>
<evidence type="ECO:0000259" key="4">
    <source>
        <dbReference type="SMART" id="SM00479"/>
    </source>
</evidence>
<dbReference type="GO" id="GO:0004527">
    <property type="term" value="F:exonuclease activity"/>
    <property type="evidence" value="ECO:0007669"/>
    <property type="project" value="UniProtKB-KW"/>
</dbReference>
<keyword evidence="3 5" id="KW-0269">Exonuclease</keyword>
<dbReference type="InterPro" id="IPR051274">
    <property type="entry name" value="3-5_Exoribonuclease"/>
</dbReference>
<reference evidence="5 6" key="1">
    <citation type="submission" date="2023-08" db="EMBL/GenBank/DDBJ databases">
        <authorList>
            <person name="Park J.-S."/>
        </authorList>
    </citation>
    <scope>NUCLEOTIDE SEQUENCE [LARGE SCALE GENOMIC DNA]</scope>
    <source>
        <strain evidence="5 6">2205SS18-9</strain>
    </source>
</reference>
<dbReference type="Proteomes" id="UP001231941">
    <property type="component" value="Unassembled WGS sequence"/>
</dbReference>
<evidence type="ECO:0000256" key="1">
    <source>
        <dbReference type="ARBA" id="ARBA00022722"/>
    </source>
</evidence>
<dbReference type="InterPro" id="IPR036397">
    <property type="entry name" value="RNaseH_sf"/>
</dbReference>
<keyword evidence="6" id="KW-1185">Reference proteome</keyword>
<accession>A0ABT9J1C9</accession>
<protein>
    <submittedName>
        <fullName evidence="5">3'-5' exonuclease</fullName>
        <ecNumber evidence="5">3.1.-.-</ecNumber>
    </submittedName>
</protein>
<dbReference type="InterPro" id="IPR012337">
    <property type="entry name" value="RNaseH-like_sf"/>
</dbReference>
<comment type="caution">
    <text evidence="5">The sequence shown here is derived from an EMBL/GenBank/DDBJ whole genome shotgun (WGS) entry which is preliminary data.</text>
</comment>
<dbReference type="Gene3D" id="3.30.420.10">
    <property type="entry name" value="Ribonuclease H-like superfamily/Ribonuclease H"/>
    <property type="match status" value="1"/>
</dbReference>
<dbReference type="SMART" id="SM00479">
    <property type="entry name" value="EXOIII"/>
    <property type="match status" value="1"/>
</dbReference>
<feature type="domain" description="Exonuclease" evidence="4">
    <location>
        <begin position="4"/>
        <end position="193"/>
    </location>
</feature>
<name>A0ABT9J1C9_9BACL</name>
<evidence type="ECO:0000256" key="2">
    <source>
        <dbReference type="ARBA" id="ARBA00022801"/>
    </source>
</evidence>
<sequence>MIERMLITDLESTCFERGKEPVHFFSEIIEIGATLYNFKEMRREDEYQTFVKPVLFPNLSSFCTELTSITNDDVKKGITIREAFEGYKRIYQDGTTVLASWGAYDARQILRQAKKFNLSYPFSMKHINIKAAFARFYNENGKLQTKTLPNKGIGMGGALKQLNMKIEGTHHRAFDDTKNIEKIVVRMIEDGWNPLDDIIFDFRKY</sequence>
<dbReference type="Pfam" id="PF00929">
    <property type="entry name" value="RNase_T"/>
    <property type="match status" value="1"/>
</dbReference>
<dbReference type="InterPro" id="IPR013520">
    <property type="entry name" value="Ribonucl_H"/>
</dbReference>
<keyword evidence="2 5" id="KW-0378">Hydrolase</keyword>
<dbReference type="SUPFAM" id="SSF53098">
    <property type="entry name" value="Ribonuclease H-like"/>
    <property type="match status" value="1"/>
</dbReference>
<evidence type="ECO:0000313" key="6">
    <source>
        <dbReference type="Proteomes" id="UP001231941"/>
    </source>
</evidence>
<organism evidence="5 6">
    <name type="scientific">Chengkuizengella axinellae</name>
    <dbReference type="NCBI Taxonomy" id="3064388"/>
    <lineage>
        <taxon>Bacteria</taxon>
        <taxon>Bacillati</taxon>
        <taxon>Bacillota</taxon>
        <taxon>Bacilli</taxon>
        <taxon>Bacillales</taxon>
        <taxon>Paenibacillaceae</taxon>
        <taxon>Chengkuizengella</taxon>
    </lineage>
</organism>